<dbReference type="AlphaFoldDB" id="A0A6I6AAD7"/>
<dbReference type="PANTHER" id="PTHR47515:SF1">
    <property type="entry name" value="BLR2054 PROTEIN"/>
    <property type="match status" value="1"/>
</dbReference>
<dbReference type="KEGG" id="gim:F1728_04520"/>
<dbReference type="Proteomes" id="UP000427281">
    <property type="component" value="Chromosome"/>
</dbReference>
<sequence>MHPHIDRLRQECLNQHWFLSLEAAQKKRDSWRKDYSGRRPHSVLGNRTPLGFAKFSDQACLV</sequence>
<keyword evidence="3" id="KW-1185">Reference proteome</keyword>
<evidence type="ECO:0000259" key="1">
    <source>
        <dbReference type="Pfam" id="PF13683"/>
    </source>
</evidence>
<proteinExistence type="predicted"/>
<dbReference type="EMBL" id="CP043930">
    <property type="protein sequence ID" value="QGQ22001.1"/>
    <property type="molecule type" value="Genomic_DNA"/>
</dbReference>
<dbReference type="InterPro" id="IPR001584">
    <property type="entry name" value="Integrase_cat-core"/>
</dbReference>
<name>A0A6I6AAD7_9PLAN</name>
<accession>A0A6I6AAD7</accession>
<dbReference type="GO" id="GO:0015074">
    <property type="term" value="P:DNA integration"/>
    <property type="evidence" value="ECO:0007669"/>
    <property type="project" value="InterPro"/>
</dbReference>
<evidence type="ECO:0000313" key="2">
    <source>
        <dbReference type="EMBL" id="QGQ22001.1"/>
    </source>
</evidence>
<protein>
    <submittedName>
        <fullName evidence="2">Transposase</fullName>
    </submittedName>
</protein>
<dbReference type="PANTHER" id="PTHR47515">
    <property type="entry name" value="LOW CALCIUM RESPONSE LOCUS PROTEIN T"/>
    <property type="match status" value="1"/>
</dbReference>
<gene>
    <name evidence="2" type="ORF">F1728_04520</name>
</gene>
<organism evidence="2 3">
    <name type="scientific">Gimesia benthica</name>
    <dbReference type="NCBI Taxonomy" id="2608982"/>
    <lineage>
        <taxon>Bacteria</taxon>
        <taxon>Pseudomonadati</taxon>
        <taxon>Planctomycetota</taxon>
        <taxon>Planctomycetia</taxon>
        <taxon>Planctomycetales</taxon>
        <taxon>Planctomycetaceae</taxon>
        <taxon>Gimesia</taxon>
    </lineage>
</organism>
<reference evidence="2 3" key="1">
    <citation type="submission" date="2019-09" db="EMBL/GenBank/DDBJ databases">
        <title>Gimesia benthica sp. nov., a novel bacterium isolated from deep-sea water of the Northwest Indian Ocean.</title>
        <authorList>
            <person name="Dai X."/>
        </authorList>
    </citation>
    <scope>NUCLEOTIDE SEQUENCE [LARGE SCALE GENOMIC DNA]</scope>
    <source>
        <strain evidence="2 3">E7</strain>
    </source>
</reference>
<evidence type="ECO:0000313" key="3">
    <source>
        <dbReference type="Proteomes" id="UP000427281"/>
    </source>
</evidence>
<dbReference type="Pfam" id="PF13683">
    <property type="entry name" value="rve_3"/>
    <property type="match status" value="1"/>
</dbReference>
<feature type="domain" description="Integrase catalytic" evidence="1">
    <location>
        <begin position="6"/>
        <end position="49"/>
    </location>
</feature>